<feature type="transmembrane region" description="Helical" evidence="1">
    <location>
        <begin position="76"/>
        <end position="96"/>
    </location>
</feature>
<keyword evidence="1" id="KW-0472">Membrane</keyword>
<gene>
    <name evidence="2" type="ORF">CfE428DRAFT_3137</name>
</gene>
<dbReference type="RefSeq" id="WP_006980462.1">
    <property type="nucleotide sequence ID" value="NZ_ABVL01000008.1"/>
</dbReference>
<dbReference type="AlphaFoldDB" id="B4D2L2"/>
<sequence length="170" mass="18599" precursor="true">MNPEATLRRYRLVLGLFILGLVLSGVTAFPLLHELELLGRILGIPADAGPSSLSGLQFWIATVRDGLRATYASYPWLAYGTDWLAFGHITIALFFIGPWREPVANAWVLKVGLVACAGILPLALICGPLRGIPIYWRLIDCSFGIFGCLPLLYCLRLTATLRSLDSANRA</sequence>
<feature type="transmembrane region" description="Helical" evidence="1">
    <location>
        <begin position="108"/>
        <end position="128"/>
    </location>
</feature>
<dbReference type="InParanoid" id="B4D2L2"/>
<organism evidence="2 3">
    <name type="scientific">Chthoniobacter flavus Ellin428</name>
    <dbReference type="NCBI Taxonomy" id="497964"/>
    <lineage>
        <taxon>Bacteria</taxon>
        <taxon>Pseudomonadati</taxon>
        <taxon>Verrucomicrobiota</taxon>
        <taxon>Spartobacteria</taxon>
        <taxon>Chthoniobacterales</taxon>
        <taxon>Chthoniobacteraceae</taxon>
        <taxon>Chthoniobacter</taxon>
    </lineage>
</organism>
<protein>
    <recommendedName>
        <fullName evidence="4">Transmembrane protein</fullName>
    </recommendedName>
</protein>
<dbReference type="Proteomes" id="UP000005824">
    <property type="component" value="Unassembled WGS sequence"/>
</dbReference>
<accession>B4D2L2</accession>
<proteinExistence type="predicted"/>
<evidence type="ECO:0008006" key="4">
    <source>
        <dbReference type="Google" id="ProtNLM"/>
    </source>
</evidence>
<evidence type="ECO:0000313" key="2">
    <source>
        <dbReference type="EMBL" id="EDY19452.1"/>
    </source>
</evidence>
<feature type="transmembrane region" description="Helical" evidence="1">
    <location>
        <begin position="134"/>
        <end position="155"/>
    </location>
</feature>
<name>B4D2L2_9BACT</name>
<keyword evidence="1" id="KW-0812">Transmembrane</keyword>
<dbReference type="STRING" id="497964.CfE428DRAFT_3137"/>
<dbReference type="EMBL" id="ABVL01000008">
    <property type="protein sequence ID" value="EDY19452.1"/>
    <property type="molecule type" value="Genomic_DNA"/>
</dbReference>
<evidence type="ECO:0000256" key="1">
    <source>
        <dbReference type="SAM" id="Phobius"/>
    </source>
</evidence>
<evidence type="ECO:0000313" key="3">
    <source>
        <dbReference type="Proteomes" id="UP000005824"/>
    </source>
</evidence>
<reference evidence="2 3" key="1">
    <citation type="journal article" date="2011" name="J. Bacteriol.">
        <title>Genome sequence of Chthoniobacter flavus Ellin428, an aerobic heterotrophic soil bacterium.</title>
        <authorList>
            <person name="Kant R."/>
            <person name="van Passel M.W."/>
            <person name="Palva A."/>
            <person name="Lucas S."/>
            <person name="Lapidus A."/>
            <person name="Glavina Del Rio T."/>
            <person name="Dalin E."/>
            <person name="Tice H."/>
            <person name="Bruce D."/>
            <person name="Goodwin L."/>
            <person name="Pitluck S."/>
            <person name="Larimer F.W."/>
            <person name="Land M.L."/>
            <person name="Hauser L."/>
            <person name="Sangwan P."/>
            <person name="de Vos W.M."/>
            <person name="Janssen P.H."/>
            <person name="Smidt H."/>
        </authorList>
    </citation>
    <scope>NUCLEOTIDE SEQUENCE [LARGE SCALE GENOMIC DNA]</scope>
    <source>
        <strain evidence="2 3">Ellin428</strain>
    </source>
</reference>
<keyword evidence="3" id="KW-1185">Reference proteome</keyword>
<comment type="caution">
    <text evidence="2">The sequence shown here is derived from an EMBL/GenBank/DDBJ whole genome shotgun (WGS) entry which is preliminary data.</text>
</comment>
<keyword evidence="1" id="KW-1133">Transmembrane helix</keyword>
<dbReference type="eggNOG" id="ENOG5031FUG">
    <property type="taxonomic scope" value="Bacteria"/>
</dbReference>